<proteinExistence type="predicted"/>
<dbReference type="InterPro" id="IPR051582">
    <property type="entry name" value="LRR_extensin-like_regulator"/>
</dbReference>
<dbReference type="Proteomes" id="UP001291623">
    <property type="component" value="Unassembled WGS sequence"/>
</dbReference>
<organism evidence="6 7">
    <name type="scientific">Anisodus tanguticus</name>
    <dbReference type="NCBI Taxonomy" id="243964"/>
    <lineage>
        <taxon>Eukaryota</taxon>
        <taxon>Viridiplantae</taxon>
        <taxon>Streptophyta</taxon>
        <taxon>Embryophyta</taxon>
        <taxon>Tracheophyta</taxon>
        <taxon>Spermatophyta</taxon>
        <taxon>Magnoliopsida</taxon>
        <taxon>eudicotyledons</taxon>
        <taxon>Gunneridae</taxon>
        <taxon>Pentapetalae</taxon>
        <taxon>asterids</taxon>
        <taxon>lamiids</taxon>
        <taxon>Solanales</taxon>
        <taxon>Solanaceae</taxon>
        <taxon>Solanoideae</taxon>
        <taxon>Hyoscyameae</taxon>
        <taxon>Anisodus</taxon>
    </lineage>
</organism>
<feature type="compositionally biased region" description="Pro residues" evidence="5">
    <location>
        <begin position="107"/>
        <end position="144"/>
    </location>
</feature>
<evidence type="ECO:0000256" key="1">
    <source>
        <dbReference type="ARBA" id="ARBA00004613"/>
    </source>
</evidence>
<feature type="region of interest" description="Disordered" evidence="5">
    <location>
        <begin position="83"/>
        <end position="144"/>
    </location>
</feature>
<dbReference type="Gene3D" id="3.80.10.10">
    <property type="entry name" value="Ribonuclease Inhibitor"/>
    <property type="match status" value="1"/>
</dbReference>
<keyword evidence="7" id="KW-1185">Reference proteome</keyword>
<keyword evidence="2" id="KW-0964">Secreted</keyword>
<comment type="caution">
    <text evidence="6">The sequence shown here is derived from an EMBL/GenBank/DDBJ whole genome shotgun (WGS) entry which is preliminary data.</text>
</comment>
<evidence type="ECO:0000256" key="3">
    <source>
        <dbReference type="ARBA" id="ARBA00022729"/>
    </source>
</evidence>
<name>A0AAE1SJQ6_9SOLA</name>
<reference evidence="6" key="1">
    <citation type="submission" date="2023-12" db="EMBL/GenBank/DDBJ databases">
        <title>Genome assembly of Anisodus tanguticus.</title>
        <authorList>
            <person name="Wang Y.-J."/>
        </authorList>
    </citation>
    <scope>NUCLEOTIDE SEQUENCE</scope>
    <source>
        <strain evidence="6">KB-2021</strain>
        <tissue evidence="6">Leaf</tissue>
    </source>
</reference>
<dbReference type="PANTHER" id="PTHR32093">
    <property type="entry name" value="LEUCINE-RICH REPEAT EXTENSIN-LIKE PROTEIN 3-RELATED"/>
    <property type="match status" value="1"/>
</dbReference>
<dbReference type="PANTHER" id="PTHR32093:SF120">
    <property type="entry name" value="LEUCINE-RICH REPEAT EXTENSIN-LIKE PROTEIN 3-RELATED"/>
    <property type="match status" value="1"/>
</dbReference>
<dbReference type="SUPFAM" id="SSF52058">
    <property type="entry name" value="L domain-like"/>
    <property type="match status" value="1"/>
</dbReference>
<dbReference type="EMBL" id="JAVYJV010000005">
    <property type="protein sequence ID" value="KAK4370637.1"/>
    <property type="molecule type" value="Genomic_DNA"/>
</dbReference>
<evidence type="ECO:0000256" key="2">
    <source>
        <dbReference type="ARBA" id="ARBA00022525"/>
    </source>
</evidence>
<evidence type="ECO:0000313" key="6">
    <source>
        <dbReference type="EMBL" id="KAK4370637.1"/>
    </source>
</evidence>
<evidence type="ECO:0000256" key="4">
    <source>
        <dbReference type="ARBA" id="ARBA00022737"/>
    </source>
</evidence>
<dbReference type="AlphaFoldDB" id="A0AAE1SJQ6"/>
<gene>
    <name evidence="6" type="ORF">RND71_010112</name>
</gene>
<feature type="compositionally biased region" description="Pro residues" evidence="5">
    <location>
        <begin position="84"/>
        <end position="98"/>
    </location>
</feature>
<evidence type="ECO:0000256" key="5">
    <source>
        <dbReference type="SAM" id="MobiDB-lite"/>
    </source>
</evidence>
<dbReference type="GO" id="GO:0005576">
    <property type="term" value="C:extracellular region"/>
    <property type="evidence" value="ECO:0007669"/>
    <property type="project" value="UniProtKB-SubCell"/>
</dbReference>
<comment type="subcellular location">
    <subcellularLocation>
        <location evidence="1">Secreted</location>
    </subcellularLocation>
</comment>
<protein>
    <submittedName>
        <fullName evidence="6">Uncharacterized protein</fullName>
    </submittedName>
</protein>
<evidence type="ECO:0000313" key="7">
    <source>
        <dbReference type="Proteomes" id="UP001291623"/>
    </source>
</evidence>
<sequence length="182" mass="19668">MESSRCSVGACNNRFVGKFPDVVVQLPNLKFLDLRFNEFEGGIPRGLHWIAKDFCLIKLIVALSNVHYHIHHLPSTKPRCTCSPAPPSPNPTYPPLPPKLSLSPVSPVEPPSSSSPPPTHCNATPSPPPPSCTPPPTFSPPPPSISPPQYHQVKICLLLHLEGHYLSKCNSLGGIAVLQGQD</sequence>
<keyword evidence="4" id="KW-0677">Repeat</keyword>
<keyword evidence="3" id="KW-0732">Signal</keyword>
<accession>A0AAE1SJQ6</accession>
<dbReference type="InterPro" id="IPR032675">
    <property type="entry name" value="LRR_dom_sf"/>
</dbReference>